<dbReference type="NCBIfam" id="NF006689">
    <property type="entry name" value="PRK09237.1"/>
    <property type="match status" value="1"/>
</dbReference>
<dbReference type="EMBL" id="UINC01006557">
    <property type="protein sequence ID" value="SVA28245.1"/>
    <property type="molecule type" value="Genomic_DNA"/>
</dbReference>
<evidence type="ECO:0000259" key="1">
    <source>
        <dbReference type="Pfam" id="PF01979"/>
    </source>
</evidence>
<dbReference type="PANTHER" id="PTHR42717">
    <property type="entry name" value="DIHYDROOROTASE-RELATED"/>
    <property type="match status" value="1"/>
</dbReference>
<dbReference type="Gene3D" id="3.20.20.140">
    <property type="entry name" value="Metal-dependent hydrolases"/>
    <property type="match status" value="1"/>
</dbReference>
<dbReference type="SUPFAM" id="SSF51556">
    <property type="entry name" value="Metallo-dependent hydrolases"/>
    <property type="match status" value="1"/>
</dbReference>
<protein>
    <recommendedName>
        <fullName evidence="1">Amidohydrolase-related domain-containing protein</fullName>
    </recommendedName>
</protein>
<organism evidence="2">
    <name type="scientific">marine metagenome</name>
    <dbReference type="NCBI Taxonomy" id="408172"/>
    <lineage>
        <taxon>unclassified sequences</taxon>
        <taxon>metagenomes</taxon>
        <taxon>ecological metagenomes</taxon>
    </lineage>
</organism>
<dbReference type="AlphaFoldDB" id="A0A381UJA9"/>
<dbReference type="PIRSF" id="PIRSF039004">
    <property type="entry name" value="ADE_EF_0837"/>
    <property type="match status" value="1"/>
</dbReference>
<feature type="non-terminal residue" evidence="2">
    <location>
        <position position="1"/>
    </location>
</feature>
<dbReference type="GO" id="GO:0019213">
    <property type="term" value="F:deacetylase activity"/>
    <property type="evidence" value="ECO:0007669"/>
    <property type="project" value="InterPro"/>
</dbReference>
<name>A0A381UJA9_9ZZZZ</name>
<reference evidence="2" key="1">
    <citation type="submission" date="2018-05" db="EMBL/GenBank/DDBJ databases">
        <authorList>
            <person name="Lanie J.A."/>
            <person name="Ng W.-L."/>
            <person name="Kazmierczak K.M."/>
            <person name="Andrzejewski T.M."/>
            <person name="Davidsen T.M."/>
            <person name="Wayne K.J."/>
            <person name="Tettelin H."/>
            <person name="Glass J.I."/>
            <person name="Rusch D."/>
            <person name="Podicherti R."/>
            <person name="Tsui H.-C.T."/>
            <person name="Winkler M.E."/>
        </authorList>
    </citation>
    <scope>NUCLEOTIDE SEQUENCE</scope>
</reference>
<gene>
    <name evidence="2" type="ORF">METZ01_LOCUS81099</name>
</gene>
<feature type="domain" description="Amidohydrolase-related" evidence="1">
    <location>
        <begin position="54"/>
        <end position="340"/>
    </location>
</feature>
<dbReference type="PANTHER" id="PTHR42717:SF1">
    <property type="entry name" value="IMIDAZOLONEPROPIONASE AND RELATED AMIDOHYDROLASES"/>
    <property type="match status" value="1"/>
</dbReference>
<dbReference type="InterPro" id="IPR006680">
    <property type="entry name" value="Amidohydro-rel"/>
</dbReference>
<dbReference type="Pfam" id="PF01979">
    <property type="entry name" value="Amidohydro_1"/>
    <property type="match status" value="1"/>
</dbReference>
<dbReference type="InterPro" id="IPR032466">
    <property type="entry name" value="Metal_Hydrolase"/>
</dbReference>
<accession>A0A381UJA9</accession>
<dbReference type="GO" id="GO:0016810">
    <property type="term" value="F:hydrolase activity, acting on carbon-nitrogen (but not peptide) bonds"/>
    <property type="evidence" value="ECO:0007669"/>
    <property type="project" value="InterPro"/>
</dbReference>
<dbReference type="SUPFAM" id="SSF51338">
    <property type="entry name" value="Composite domain of metallo-dependent hydrolases"/>
    <property type="match status" value="1"/>
</dbReference>
<proteinExistence type="predicted"/>
<dbReference type="InterPro" id="IPR011059">
    <property type="entry name" value="Metal-dep_hydrolase_composite"/>
</dbReference>
<sequence>VTYDLVIKNGTVIDPAQGIIEKKDVAIAGGKIATVENYISDGNSHDVIEAEGLLVTPGLVDLHVHVWWGVAHLAIEADPACVYRGVTTAIDAGSSGSNTIAGFHRYVINQAHTRVLAFLHISGMGQLDNDIGELEDIRWARVEQAVEAAKLHSDVIVGIKVRLTENIVGSNDLIALERALEAGQELSKPVMIHIGGSVNQFEQFLEKLRPGDIVTHSFTGRPHGILDNNNKVVDAAWDAMDRGVIFDVGHGAGSFSFPVAEACMEQGLGPGTVSSDVHRYNIRGPVFDLMTTLSKYIYLGYAIDDALALGSSKPSEAVGLPDNIGTLKVGADADIAIIEHREGPVTFSDADGNERIGNQLLLPVETLRKGRRFNPQHSAHPSLLGHSHRA</sequence>
<evidence type="ECO:0000313" key="2">
    <source>
        <dbReference type="EMBL" id="SVA28245.1"/>
    </source>
</evidence>
<dbReference type="InterPro" id="IPR020043">
    <property type="entry name" value="Deacetylase_Atu3266-like"/>
</dbReference>
<dbReference type="Gene3D" id="2.30.40.10">
    <property type="entry name" value="Urease, subunit C, domain 1"/>
    <property type="match status" value="1"/>
</dbReference>